<gene>
    <name evidence="1" type="ORF">WN944_005991</name>
</gene>
<sequence length="92" mass="10052">MRPAGARKRKSSDLKSCNHALEADDNIVSTIVFDSQYDGSISYLSVGVCFEGGIACQKFEDLCELKHSGLKMDKIHAVELIGEVTNVSVYIV</sequence>
<comment type="caution">
    <text evidence="1">The sequence shown here is derived from an EMBL/GenBank/DDBJ whole genome shotgun (WGS) entry which is preliminary data.</text>
</comment>
<dbReference type="Proteomes" id="UP001428341">
    <property type="component" value="Unassembled WGS sequence"/>
</dbReference>
<evidence type="ECO:0000313" key="1">
    <source>
        <dbReference type="EMBL" id="KAK9214005.1"/>
    </source>
</evidence>
<evidence type="ECO:0000313" key="2">
    <source>
        <dbReference type="Proteomes" id="UP001428341"/>
    </source>
</evidence>
<reference evidence="1 2" key="1">
    <citation type="submission" date="2024-05" db="EMBL/GenBank/DDBJ databases">
        <title>Haplotype-resolved chromosome-level genome assembly of Huyou (Citrus changshanensis).</title>
        <authorList>
            <person name="Miao C."/>
            <person name="Chen W."/>
            <person name="Wu Y."/>
            <person name="Wang L."/>
            <person name="Zhao S."/>
            <person name="Grierson D."/>
            <person name="Xu C."/>
            <person name="Chen K."/>
        </authorList>
    </citation>
    <scope>NUCLEOTIDE SEQUENCE [LARGE SCALE GENOMIC DNA]</scope>
    <source>
        <strain evidence="1">01-14</strain>
        <tissue evidence="1">Leaf</tissue>
    </source>
</reference>
<keyword evidence="2" id="KW-1185">Reference proteome</keyword>
<protein>
    <submittedName>
        <fullName evidence="1">Uncharacterized protein</fullName>
    </submittedName>
</protein>
<dbReference type="EMBL" id="JBCGBO010000003">
    <property type="protein sequence ID" value="KAK9214005.1"/>
    <property type="molecule type" value="Genomic_DNA"/>
</dbReference>
<organism evidence="1 2">
    <name type="scientific">Citrus x changshan-huyou</name>
    <dbReference type="NCBI Taxonomy" id="2935761"/>
    <lineage>
        <taxon>Eukaryota</taxon>
        <taxon>Viridiplantae</taxon>
        <taxon>Streptophyta</taxon>
        <taxon>Embryophyta</taxon>
        <taxon>Tracheophyta</taxon>
        <taxon>Spermatophyta</taxon>
        <taxon>Magnoliopsida</taxon>
        <taxon>eudicotyledons</taxon>
        <taxon>Gunneridae</taxon>
        <taxon>Pentapetalae</taxon>
        <taxon>rosids</taxon>
        <taxon>malvids</taxon>
        <taxon>Sapindales</taxon>
        <taxon>Rutaceae</taxon>
        <taxon>Aurantioideae</taxon>
        <taxon>Citrus</taxon>
    </lineage>
</organism>
<proteinExistence type="predicted"/>
<name>A0AAP0QT32_9ROSI</name>
<dbReference type="AlphaFoldDB" id="A0AAP0QT32"/>
<accession>A0AAP0QT32</accession>